<dbReference type="Proteomes" id="UP000836841">
    <property type="component" value="Chromosome 2"/>
</dbReference>
<evidence type="ECO:0000256" key="2">
    <source>
        <dbReference type="ARBA" id="ARBA00023315"/>
    </source>
</evidence>
<proteinExistence type="predicted"/>
<dbReference type="EMBL" id="OU466858">
    <property type="protein sequence ID" value="CAH2044920.1"/>
    <property type="molecule type" value="Genomic_DNA"/>
</dbReference>
<sequence>MKQVKPGTHVESVSGSNRTNVYASDFGWGKPVNHEIVSIDRYPRFTMTERRNEIGGAEIGLCLRKSEMDTFISLFKYGLEIIESRI</sequence>
<dbReference type="InterPro" id="IPR023213">
    <property type="entry name" value="CAT-like_dom_sf"/>
</dbReference>
<dbReference type="Gene3D" id="3.30.559.10">
    <property type="entry name" value="Chloramphenicol acetyltransferase-like domain"/>
    <property type="match status" value="1"/>
</dbReference>
<evidence type="ECO:0000313" key="4">
    <source>
        <dbReference type="Proteomes" id="UP000836841"/>
    </source>
</evidence>
<dbReference type="PANTHER" id="PTHR31625">
    <property type="match status" value="1"/>
</dbReference>
<organism evidence="3 4">
    <name type="scientific">Thlaspi arvense</name>
    <name type="common">Field penny-cress</name>
    <dbReference type="NCBI Taxonomy" id="13288"/>
    <lineage>
        <taxon>Eukaryota</taxon>
        <taxon>Viridiplantae</taxon>
        <taxon>Streptophyta</taxon>
        <taxon>Embryophyta</taxon>
        <taxon>Tracheophyta</taxon>
        <taxon>Spermatophyta</taxon>
        <taxon>Magnoliopsida</taxon>
        <taxon>eudicotyledons</taxon>
        <taxon>Gunneridae</taxon>
        <taxon>Pentapetalae</taxon>
        <taxon>rosids</taxon>
        <taxon>malvids</taxon>
        <taxon>Brassicales</taxon>
        <taxon>Brassicaceae</taxon>
        <taxon>Thlaspideae</taxon>
        <taxon>Thlaspi</taxon>
    </lineage>
</organism>
<reference evidence="3 4" key="1">
    <citation type="submission" date="2022-03" db="EMBL/GenBank/DDBJ databases">
        <authorList>
            <person name="Nunn A."/>
            <person name="Chopra R."/>
            <person name="Nunn A."/>
            <person name="Contreras Garrido A."/>
        </authorList>
    </citation>
    <scope>NUCLEOTIDE SEQUENCE [LARGE SCALE GENOMIC DNA]</scope>
</reference>
<evidence type="ECO:0000256" key="1">
    <source>
        <dbReference type="ARBA" id="ARBA00022679"/>
    </source>
</evidence>
<evidence type="ECO:0000313" key="3">
    <source>
        <dbReference type="EMBL" id="CAH2044920.1"/>
    </source>
</evidence>
<gene>
    <name evidence="3" type="ORF">TAV2_LOCUS7123</name>
</gene>
<dbReference type="GO" id="GO:0016747">
    <property type="term" value="F:acyltransferase activity, transferring groups other than amino-acyl groups"/>
    <property type="evidence" value="ECO:0007669"/>
    <property type="project" value="UniProtKB-ARBA"/>
</dbReference>
<dbReference type="Pfam" id="PF02458">
    <property type="entry name" value="Transferase"/>
    <property type="match status" value="1"/>
</dbReference>
<name>A0AAU9RKN9_THLAR</name>
<dbReference type="InterPro" id="IPR051504">
    <property type="entry name" value="Plant_metabolite_acyltrans"/>
</dbReference>
<keyword evidence="1" id="KW-0808">Transferase</keyword>
<protein>
    <submittedName>
        <fullName evidence="3">Uncharacterized protein</fullName>
    </submittedName>
</protein>
<keyword evidence="2" id="KW-0012">Acyltransferase</keyword>
<accession>A0AAU9RKN9</accession>
<keyword evidence="4" id="KW-1185">Reference proteome</keyword>
<dbReference type="AlphaFoldDB" id="A0AAU9RKN9"/>